<feature type="compositionally biased region" description="Basic and acidic residues" evidence="1">
    <location>
        <begin position="409"/>
        <end position="421"/>
    </location>
</feature>
<dbReference type="KEGG" id="sre:PTSG_08254"/>
<accession>F2UIG0</accession>
<dbReference type="RefSeq" id="XP_004991280.1">
    <property type="nucleotide sequence ID" value="XM_004991223.1"/>
</dbReference>
<evidence type="ECO:0000313" key="3">
    <source>
        <dbReference type="Proteomes" id="UP000007799"/>
    </source>
</evidence>
<keyword evidence="3" id="KW-1185">Reference proteome</keyword>
<dbReference type="EMBL" id="GL832975">
    <property type="protein sequence ID" value="EGD76909.1"/>
    <property type="molecule type" value="Genomic_DNA"/>
</dbReference>
<proteinExistence type="predicted"/>
<dbReference type="InterPro" id="IPR019516">
    <property type="entry name" value="Glomulin/ALF4"/>
</dbReference>
<evidence type="ECO:0000256" key="1">
    <source>
        <dbReference type="SAM" id="MobiDB-lite"/>
    </source>
</evidence>
<feature type="region of interest" description="Disordered" evidence="1">
    <location>
        <begin position="409"/>
        <end position="429"/>
    </location>
</feature>
<dbReference type="Proteomes" id="UP000007799">
    <property type="component" value="Unassembled WGS sequence"/>
</dbReference>
<dbReference type="AlphaFoldDB" id="F2UIG0"/>
<dbReference type="PANTHER" id="PTHR15430:SF1">
    <property type="entry name" value="GLOMULIN"/>
    <property type="match status" value="1"/>
</dbReference>
<dbReference type="GO" id="GO:0005737">
    <property type="term" value="C:cytoplasm"/>
    <property type="evidence" value="ECO:0007669"/>
    <property type="project" value="TreeGrafter"/>
</dbReference>
<organism evidence="3">
    <name type="scientific">Salpingoeca rosetta (strain ATCC 50818 / BSB-021)</name>
    <dbReference type="NCBI Taxonomy" id="946362"/>
    <lineage>
        <taxon>Eukaryota</taxon>
        <taxon>Choanoflagellata</taxon>
        <taxon>Craspedida</taxon>
        <taxon>Salpingoecidae</taxon>
        <taxon>Salpingoeca</taxon>
    </lineage>
</organism>
<dbReference type="InParanoid" id="F2UIG0"/>
<sequence length="482" mass="53263">MSGLEALLPQAGKDAHAVLEEDQQRPVELQTYAIAHAAVRAVGWATCLPSLTAVATRAVHILQTLDTSFLMQVLVREPVDEEQQLRLDAFSERGVDWPPEFNYTLSPAAIEAIEAIEDLTHHRPRFAPDMGSSAALALAALGGRCAVDGVKAGDDGTTPLAPVIISRTAHLLNAHMYAEFFLRHDGYQVRACGVQLLRTTLRKQTPHSLSLDIMERLMPKTTAESGVSALQRLVEHTATSPTKQARDECTATIHMYIQAFAAEPRHCLLSMLLDSCPFDPMYQLLVMLLKSEVLSALGDDATDDQRRFFTGGALWSLVYLLIKSFDAERTAVIADNFTKLSATLNLLLFMLMYGPTHAMDRVVADDATGVWRHGVVGELQSLFLDPLQRRIEKTEAELHARIHDIRKESDGASEGNAHEHQTSPSLPSTQTLDLMQFATLQDPRERRRLEQQAASRELGQVGVLSFLLQRVNTVINQGQAHL</sequence>
<name>F2UIG0_SALR5</name>
<reference evidence="2" key="1">
    <citation type="submission" date="2009-08" db="EMBL/GenBank/DDBJ databases">
        <title>Annotation of Salpingoeca rosetta.</title>
        <authorList>
            <consortium name="The Broad Institute Genome Sequencing Platform"/>
            <person name="Russ C."/>
            <person name="Cuomo C."/>
            <person name="Burger G."/>
            <person name="Gray M.W."/>
            <person name="Holland P.W.H."/>
            <person name="King N."/>
            <person name="Lang F.B.F."/>
            <person name="Roger A.J."/>
            <person name="Ruiz-Trillo I."/>
            <person name="Young S.K."/>
            <person name="Zeng Q."/>
            <person name="Gargeya S."/>
            <person name="Alvarado L."/>
            <person name="Berlin A."/>
            <person name="Chapman S.B."/>
            <person name="Chen Z."/>
            <person name="Freedman E."/>
            <person name="Gellesch M."/>
            <person name="Goldberg J."/>
            <person name="Griggs A."/>
            <person name="Gujja S."/>
            <person name="Heilman E."/>
            <person name="Heiman D."/>
            <person name="Howarth C."/>
            <person name="Mehta T."/>
            <person name="Neiman D."/>
            <person name="Pearson M."/>
            <person name="Roberts A."/>
            <person name="Saif S."/>
            <person name="Shea T."/>
            <person name="Shenoy N."/>
            <person name="Sisk P."/>
            <person name="Stolte C."/>
            <person name="Sykes S."/>
            <person name="White J."/>
            <person name="Yandava C."/>
            <person name="Haas B."/>
            <person name="Nusbaum C."/>
            <person name="Birren B."/>
        </authorList>
    </citation>
    <scope>NUCLEOTIDE SEQUENCE [LARGE SCALE GENOMIC DNA]</scope>
    <source>
        <strain evidence="2">ATCC 50818</strain>
    </source>
</reference>
<dbReference type="InterPro" id="IPR013877">
    <property type="entry name" value="YAP-bd/ALF4/Glomulin"/>
</dbReference>
<gene>
    <name evidence="2" type="ORF">PTSG_08254</name>
</gene>
<dbReference type="Pfam" id="PF08568">
    <property type="entry name" value="Kinetochor_Ybp2"/>
    <property type="match status" value="1"/>
</dbReference>
<dbReference type="GeneID" id="16071841"/>
<dbReference type="PANTHER" id="PTHR15430">
    <property type="entry name" value="GLOMULIN"/>
    <property type="match status" value="1"/>
</dbReference>
<dbReference type="GO" id="GO:0055105">
    <property type="term" value="F:ubiquitin-protein transferase inhibitor activity"/>
    <property type="evidence" value="ECO:0007669"/>
    <property type="project" value="TreeGrafter"/>
</dbReference>
<evidence type="ECO:0000313" key="2">
    <source>
        <dbReference type="EMBL" id="EGD76909.1"/>
    </source>
</evidence>
<protein>
    <submittedName>
        <fullName evidence="2">Uncharacterized protein</fullName>
    </submittedName>
</protein>